<proteinExistence type="predicted"/>
<comment type="caution">
    <text evidence="2">The sequence shown here is derived from an EMBL/GenBank/DDBJ whole genome shotgun (WGS) entry which is preliminary data.</text>
</comment>
<name>A0ABD1U727_9LAMI</name>
<evidence type="ECO:0000313" key="2">
    <source>
        <dbReference type="EMBL" id="KAL2520826.1"/>
    </source>
</evidence>
<evidence type="ECO:0000256" key="1">
    <source>
        <dbReference type="SAM" id="Coils"/>
    </source>
</evidence>
<dbReference type="EMBL" id="JBFOLJ010000007">
    <property type="protein sequence ID" value="KAL2520826.1"/>
    <property type="molecule type" value="Genomic_DNA"/>
</dbReference>
<organism evidence="2 3">
    <name type="scientific">Forsythia ovata</name>
    <dbReference type="NCBI Taxonomy" id="205694"/>
    <lineage>
        <taxon>Eukaryota</taxon>
        <taxon>Viridiplantae</taxon>
        <taxon>Streptophyta</taxon>
        <taxon>Embryophyta</taxon>
        <taxon>Tracheophyta</taxon>
        <taxon>Spermatophyta</taxon>
        <taxon>Magnoliopsida</taxon>
        <taxon>eudicotyledons</taxon>
        <taxon>Gunneridae</taxon>
        <taxon>Pentapetalae</taxon>
        <taxon>asterids</taxon>
        <taxon>lamiids</taxon>
        <taxon>Lamiales</taxon>
        <taxon>Oleaceae</taxon>
        <taxon>Forsythieae</taxon>
        <taxon>Forsythia</taxon>
    </lineage>
</organism>
<gene>
    <name evidence="2" type="ORF">Fot_24749</name>
</gene>
<feature type="coiled-coil region" evidence="1">
    <location>
        <begin position="24"/>
        <end position="51"/>
    </location>
</feature>
<dbReference type="AlphaFoldDB" id="A0ABD1U727"/>
<protein>
    <submittedName>
        <fullName evidence="2">Uncharacterized protein</fullName>
    </submittedName>
</protein>
<evidence type="ECO:0000313" key="3">
    <source>
        <dbReference type="Proteomes" id="UP001604277"/>
    </source>
</evidence>
<keyword evidence="1" id="KW-0175">Coiled coil</keyword>
<reference evidence="3" key="1">
    <citation type="submission" date="2024-07" db="EMBL/GenBank/DDBJ databases">
        <title>Two chromosome-level genome assemblies of Korean endemic species Abeliophyllum distichum and Forsythia ovata (Oleaceae).</title>
        <authorList>
            <person name="Jang H."/>
        </authorList>
    </citation>
    <scope>NUCLEOTIDE SEQUENCE [LARGE SCALE GENOMIC DNA]</scope>
</reference>
<accession>A0ABD1U727</accession>
<keyword evidence="3" id="KW-1185">Reference proteome</keyword>
<sequence length="167" mass="19534">MELENKKEEINIFYVQHKPWEEGLVTKEKELDELQKKLGVVENSISSLKSKSSDITAQVEALLRKLVKFLDSYERNKLYKDGKQAEGSEFLILIQDEHTNFDFLFEDNEGEASEFAPVPNARTLEVSLLPKPYPQFYRFQLQILRSLRTFKTCSSFIIFLAILIFNF</sequence>
<dbReference type="Proteomes" id="UP001604277">
    <property type="component" value="Unassembled WGS sequence"/>
</dbReference>